<dbReference type="Proteomes" id="UP000076154">
    <property type="component" value="Unassembled WGS sequence"/>
</dbReference>
<keyword evidence="2" id="KW-1185">Reference proteome</keyword>
<gene>
    <name evidence="1" type="ORF">Hypma_007872</name>
</gene>
<dbReference type="InParanoid" id="A0A369JX53"/>
<proteinExistence type="predicted"/>
<dbReference type="EMBL" id="LUEZ02000041">
    <property type="protein sequence ID" value="RDB24945.1"/>
    <property type="molecule type" value="Genomic_DNA"/>
</dbReference>
<protein>
    <submittedName>
        <fullName evidence="1">Uncharacterized protein</fullName>
    </submittedName>
</protein>
<sequence>MAHWRREMPRDQDKIVRRAIKDADGFLPCVPLSSSWLGIRNEIDWKSPTKNGRHTPGILRLCDTWIFDLSAWSHHALGSTLRWILQLSWALPSVIHLPYIRGWAKGYQAIPKGLFLKERSAEQVGVADNIAQ</sequence>
<organism evidence="1 2">
    <name type="scientific">Hypsizygus marmoreus</name>
    <name type="common">White beech mushroom</name>
    <name type="synonym">Agaricus marmoreus</name>
    <dbReference type="NCBI Taxonomy" id="39966"/>
    <lineage>
        <taxon>Eukaryota</taxon>
        <taxon>Fungi</taxon>
        <taxon>Dikarya</taxon>
        <taxon>Basidiomycota</taxon>
        <taxon>Agaricomycotina</taxon>
        <taxon>Agaricomycetes</taxon>
        <taxon>Agaricomycetidae</taxon>
        <taxon>Agaricales</taxon>
        <taxon>Tricholomatineae</taxon>
        <taxon>Lyophyllaceae</taxon>
        <taxon>Hypsizygus</taxon>
    </lineage>
</organism>
<dbReference type="AlphaFoldDB" id="A0A369JX53"/>
<name>A0A369JX53_HYPMA</name>
<accession>A0A369JX53</accession>
<comment type="caution">
    <text evidence="1">The sequence shown here is derived from an EMBL/GenBank/DDBJ whole genome shotgun (WGS) entry which is preliminary data.</text>
</comment>
<reference evidence="1" key="1">
    <citation type="submission" date="2018-04" db="EMBL/GenBank/DDBJ databases">
        <title>Whole genome sequencing of Hypsizygus marmoreus.</title>
        <authorList>
            <person name="Choi I.-G."/>
            <person name="Min B."/>
            <person name="Kim J.-G."/>
            <person name="Kim S."/>
            <person name="Oh Y.-L."/>
            <person name="Kong W.-S."/>
            <person name="Park H."/>
            <person name="Jeong J."/>
            <person name="Song E.-S."/>
        </authorList>
    </citation>
    <scope>NUCLEOTIDE SEQUENCE [LARGE SCALE GENOMIC DNA]</scope>
    <source>
        <strain evidence="1">51987-8</strain>
    </source>
</reference>
<evidence type="ECO:0000313" key="2">
    <source>
        <dbReference type="Proteomes" id="UP000076154"/>
    </source>
</evidence>
<evidence type="ECO:0000313" key="1">
    <source>
        <dbReference type="EMBL" id="RDB24945.1"/>
    </source>
</evidence>